<dbReference type="EMBL" id="QEAS01000006">
    <property type="protein sequence ID" value="PWG81103.1"/>
    <property type="molecule type" value="Genomic_DNA"/>
</dbReference>
<sequence>MLLFSVDVKGLVKGRVQYSGEAATCASGLAAVSPEFVSGRTGDFIDPELTQHISGYWSYTKESNNPVQGTQYVLAILADEPNIDKAANRSGIIENQQIRDAGSYLTKCYENPGEEKDIMSAYRST</sequence>
<keyword evidence="2" id="KW-1185">Reference proteome</keyword>
<dbReference type="AlphaFoldDB" id="A0A2U2PI71"/>
<evidence type="ECO:0000313" key="2">
    <source>
        <dbReference type="Proteomes" id="UP000245647"/>
    </source>
</evidence>
<organism evidence="1 2">
    <name type="scientific">Pararcticibacter amylolyticus</name>
    <dbReference type="NCBI Taxonomy" id="2173175"/>
    <lineage>
        <taxon>Bacteria</taxon>
        <taxon>Pseudomonadati</taxon>
        <taxon>Bacteroidota</taxon>
        <taxon>Sphingobacteriia</taxon>
        <taxon>Sphingobacteriales</taxon>
        <taxon>Sphingobacteriaceae</taxon>
        <taxon>Pararcticibacter</taxon>
    </lineage>
</organism>
<protein>
    <submittedName>
        <fullName evidence="1">Uncharacterized protein</fullName>
    </submittedName>
</protein>
<evidence type="ECO:0000313" key="1">
    <source>
        <dbReference type="EMBL" id="PWG81103.1"/>
    </source>
</evidence>
<dbReference type="Proteomes" id="UP000245647">
    <property type="component" value="Unassembled WGS sequence"/>
</dbReference>
<reference evidence="1 2" key="1">
    <citation type="submission" date="2018-04" db="EMBL/GenBank/DDBJ databases">
        <title>Pedobacter chongqingensis sp. nov., isolated from a rottenly hemp rope.</title>
        <authorList>
            <person name="Cai Y."/>
        </authorList>
    </citation>
    <scope>NUCLEOTIDE SEQUENCE [LARGE SCALE GENOMIC DNA]</scope>
    <source>
        <strain evidence="1 2">FJ4-8</strain>
    </source>
</reference>
<name>A0A2U2PI71_9SPHI</name>
<comment type="caution">
    <text evidence="1">The sequence shown here is derived from an EMBL/GenBank/DDBJ whole genome shotgun (WGS) entry which is preliminary data.</text>
</comment>
<gene>
    <name evidence="1" type="ORF">DDR33_09260</name>
</gene>
<accession>A0A2U2PI71</accession>
<proteinExistence type="predicted"/>